<keyword evidence="2" id="KW-0547">Nucleotide-binding</keyword>
<dbReference type="EMBL" id="WPCU01000005">
    <property type="protein sequence ID" value="MVA75879.1"/>
    <property type="molecule type" value="Genomic_DNA"/>
</dbReference>
<keyword evidence="1" id="KW-0808">Transferase</keyword>
<organism evidence="6 7">
    <name type="scientific">Auraticoccus cholistanensis</name>
    <dbReference type="NCBI Taxonomy" id="2656650"/>
    <lineage>
        <taxon>Bacteria</taxon>
        <taxon>Bacillati</taxon>
        <taxon>Actinomycetota</taxon>
        <taxon>Actinomycetes</taxon>
        <taxon>Propionibacteriales</taxon>
        <taxon>Propionibacteriaceae</taxon>
        <taxon>Auraticoccus</taxon>
    </lineage>
</organism>
<protein>
    <recommendedName>
        <fullName evidence="5">Maltokinase N-terminal cap domain-containing protein</fullName>
    </recommendedName>
</protein>
<feature type="domain" description="Maltokinase N-terminal cap" evidence="5">
    <location>
        <begin position="25"/>
        <end position="92"/>
    </location>
</feature>
<dbReference type="GO" id="GO:0005524">
    <property type="term" value="F:ATP binding"/>
    <property type="evidence" value="ECO:0007669"/>
    <property type="project" value="UniProtKB-KW"/>
</dbReference>
<keyword evidence="4" id="KW-0067">ATP-binding</keyword>
<reference evidence="6 7" key="1">
    <citation type="submission" date="2019-12" db="EMBL/GenBank/DDBJ databases">
        <title>Auraticoccus cholistani sp. nov., an actinomycete isolated from soil of Cholistan desert.</title>
        <authorList>
            <person name="Cheema M.T."/>
        </authorList>
    </citation>
    <scope>NUCLEOTIDE SEQUENCE [LARGE SCALE GENOMIC DNA]</scope>
    <source>
        <strain evidence="6 7">F435</strain>
    </source>
</reference>
<dbReference type="AlphaFoldDB" id="A0A6A9V0M5"/>
<evidence type="ECO:0000256" key="3">
    <source>
        <dbReference type="ARBA" id="ARBA00022777"/>
    </source>
</evidence>
<dbReference type="Proteomes" id="UP000435304">
    <property type="component" value="Unassembled WGS sequence"/>
</dbReference>
<proteinExistence type="predicted"/>
<name>A0A6A9V0M5_9ACTN</name>
<sequence>MAIIHQASITPTKQELLETVLGGPVEILGSYRFDDPAGEVGVEAFVVRAGGRLRHTVFSYRGAPLDDPAAQLVATMEHSALGRRWVYDGTTDPVALDCFRRALLGEQEQAVLELWADGERVGTREPTVALTVAAGEGTAEAADRSTVRVSDELGPAAGRGPALVATWDGGQAVVAELGPAPR</sequence>
<gene>
    <name evidence="6" type="ORF">GC722_07565</name>
</gene>
<accession>A0A6A9V0M5</accession>
<evidence type="ECO:0000259" key="5">
    <source>
        <dbReference type="Pfam" id="PF18085"/>
    </source>
</evidence>
<evidence type="ECO:0000256" key="4">
    <source>
        <dbReference type="ARBA" id="ARBA00022840"/>
    </source>
</evidence>
<evidence type="ECO:0000313" key="7">
    <source>
        <dbReference type="Proteomes" id="UP000435304"/>
    </source>
</evidence>
<evidence type="ECO:0000256" key="1">
    <source>
        <dbReference type="ARBA" id="ARBA00022679"/>
    </source>
</evidence>
<dbReference type="Pfam" id="PF18085">
    <property type="entry name" value="Mak_N_cap"/>
    <property type="match status" value="1"/>
</dbReference>
<dbReference type="RefSeq" id="WP_156609388.1">
    <property type="nucleotide sequence ID" value="NZ_WPCU01000005.1"/>
</dbReference>
<keyword evidence="3" id="KW-0418">Kinase</keyword>
<evidence type="ECO:0000256" key="2">
    <source>
        <dbReference type="ARBA" id="ARBA00022741"/>
    </source>
</evidence>
<dbReference type="GO" id="GO:0016301">
    <property type="term" value="F:kinase activity"/>
    <property type="evidence" value="ECO:0007669"/>
    <property type="project" value="UniProtKB-KW"/>
</dbReference>
<comment type="caution">
    <text evidence="6">The sequence shown here is derived from an EMBL/GenBank/DDBJ whole genome shotgun (WGS) entry which is preliminary data.</text>
</comment>
<evidence type="ECO:0000313" key="6">
    <source>
        <dbReference type="EMBL" id="MVA75879.1"/>
    </source>
</evidence>
<dbReference type="InterPro" id="IPR040999">
    <property type="entry name" value="Mak_N_cap"/>
</dbReference>
<keyword evidence="7" id="KW-1185">Reference proteome</keyword>